<sequence length="110" mass="12038">MSCMNNKHETRTSSNNGFSFSNFGFTDSTFAPNNSQPNKQPPNNPLSSIQPSLPITNESSSTDDIFKSLSTNKVTPTSQIAPTKVATNNEQPPPTIVNTKTLRQMKIHRG</sequence>
<proteinExistence type="predicted"/>
<organism evidence="2 3">
    <name type="scientific">Rotaria socialis</name>
    <dbReference type="NCBI Taxonomy" id="392032"/>
    <lineage>
        <taxon>Eukaryota</taxon>
        <taxon>Metazoa</taxon>
        <taxon>Spiralia</taxon>
        <taxon>Gnathifera</taxon>
        <taxon>Rotifera</taxon>
        <taxon>Eurotatoria</taxon>
        <taxon>Bdelloidea</taxon>
        <taxon>Philodinida</taxon>
        <taxon>Philodinidae</taxon>
        <taxon>Rotaria</taxon>
    </lineage>
</organism>
<evidence type="ECO:0000256" key="1">
    <source>
        <dbReference type="SAM" id="MobiDB-lite"/>
    </source>
</evidence>
<reference evidence="2" key="1">
    <citation type="submission" date="2021-02" db="EMBL/GenBank/DDBJ databases">
        <authorList>
            <person name="Nowell W R."/>
        </authorList>
    </citation>
    <scope>NUCLEOTIDE SEQUENCE</scope>
</reference>
<feature type="compositionally biased region" description="Polar residues" evidence="1">
    <location>
        <begin position="46"/>
        <end position="102"/>
    </location>
</feature>
<accession>A0A821ZTN3</accession>
<comment type="caution">
    <text evidence="2">The sequence shown here is derived from an EMBL/GenBank/DDBJ whole genome shotgun (WGS) entry which is preliminary data.</text>
</comment>
<feature type="compositionally biased region" description="Basic and acidic residues" evidence="1">
    <location>
        <begin position="1"/>
        <end position="11"/>
    </location>
</feature>
<dbReference type="AlphaFoldDB" id="A0A821ZTN3"/>
<gene>
    <name evidence="2" type="ORF">QYT958_LOCUS36936</name>
</gene>
<feature type="region of interest" description="Disordered" evidence="1">
    <location>
        <begin position="1"/>
        <end position="110"/>
    </location>
</feature>
<name>A0A821ZTN3_9BILA</name>
<protein>
    <submittedName>
        <fullName evidence="2">Uncharacterized protein</fullName>
    </submittedName>
</protein>
<evidence type="ECO:0000313" key="3">
    <source>
        <dbReference type="Proteomes" id="UP000663848"/>
    </source>
</evidence>
<feature type="compositionally biased region" description="Low complexity" evidence="1">
    <location>
        <begin position="12"/>
        <end position="38"/>
    </location>
</feature>
<dbReference type="Proteomes" id="UP000663848">
    <property type="component" value="Unassembled WGS sequence"/>
</dbReference>
<evidence type="ECO:0000313" key="2">
    <source>
        <dbReference type="EMBL" id="CAF4989318.1"/>
    </source>
</evidence>
<dbReference type="EMBL" id="CAJOBR010030097">
    <property type="protein sequence ID" value="CAF4989318.1"/>
    <property type="molecule type" value="Genomic_DNA"/>
</dbReference>